<dbReference type="AlphaFoldDB" id="A0A4R5Y8L6"/>
<dbReference type="EMBL" id="SMZT01000004">
    <property type="protein sequence ID" value="TDL42609.1"/>
    <property type="molecule type" value="Genomic_DNA"/>
</dbReference>
<accession>A0A4R5Y8L6</accession>
<organism evidence="1 3">
    <name type="scientific">Kocuria rosea</name>
    <name type="common">Deinococcus erythromyxa</name>
    <name type="synonym">Micrococcus rubens</name>
    <dbReference type="NCBI Taxonomy" id="1275"/>
    <lineage>
        <taxon>Bacteria</taxon>
        <taxon>Bacillati</taxon>
        <taxon>Actinomycetota</taxon>
        <taxon>Actinomycetes</taxon>
        <taxon>Micrococcales</taxon>
        <taxon>Micrococcaceae</taxon>
        <taxon>Kocuria</taxon>
    </lineage>
</organism>
<proteinExistence type="predicted"/>
<name>A0A4R5Y8L6_KOCRO</name>
<dbReference type="SUPFAM" id="SSF52540">
    <property type="entry name" value="P-loop containing nucleoside triphosphate hydrolases"/>
    <property type="match status" value="1"/>
</dbReference>
<dbReference type="Gene3D" id="3.40.50.300">
    <property type="entry name" value="P-loop containing nucleotide triphosphate hydrolases"/>
    <property type="match status" value="1"/>
</dbReference>
<evidence type="ECO:0000313" key="1">
    <source>
        <dbReference type="EMBL" id="TDL41100.1"/>
    </source>
</evidence>
<dbReference type="Proteomes" id="UP000295163">
    <property type="component" value="Unassembled WGS sequence"/>
</dbReference>
<comment type="caution">
    <text evidence="1">The sequence shown here is derived from an EMBL/GenBank/DDBJ whole genome shotgun (WGS) entry which is preliminary data.</text>
</comment>
<reference evidence="1 3" key="1">
    <citation type="submission" date="2019-03" db="EMBL/GenBank/DDBJ databases">
        <title>Genome Sequencing and Assembly of Various Microbes Isolated from Partially Reclaimed Soil and Acid Mine Drainage (AMD) Site.</title>
        <authorList>
            <person name="Steinbock B."/>
            <person name="Bechtold R."/>
            <person name="Sevigny J.L."/>
            <person name="Thomas D."/>
            <person name="Cuthill L.R."/>
            <person name="Aveiro Johannsen E.J."/>
            <person name="Thomas K."/>
            <person name="Ghosh A."/>
        </authorList>
    </citation>
    <scope>NUCLEOTIDE SEQUENCE [LARGE SCALE GENOMIC DNA]</scope>
    <source>
        <strain evidence="1 3">S-A3</strain>
    </source>
</reference>
<feature type="non-terminal residue" evidence="1">
    <location>
        <position position="41"/>
    </location>
</feature>
<dbReference type="EMBL" id="SMZT01000006">
    <property type="protein sequence ID" value="TDL41100.1"/>
    <property type="molecule type" value="Genomic_DNA"/>
</dbReference>
<dbReference type="InterPro" id="IPR027417">
    <property type="entry name" value="P-loop_NTPase"/>
</dbReference>
<keyword evidence="1" id="KW-0547">Nucleotide-binding</keyword>
<keyword evidence="1" id="KW-0067">ATP-binding</keyword>
<sequence length="41" mass="4343">MSSVRYANVTCQYPGAERPSVTDLNLDIADGEFLVLVGPSG</sequence>
<evidence type="ECO:0000313" key="2">
    <source>
        <dbReference type="EMBL" id="TDL42609.1"/>
    </source>
</evidence>
<protein>
    <submittedName>
        <fullName evidence="1">Sugar ABC transporter ATP-binding protein</fullName>
    </submittedName>
</protein>
<gene>
    <name evidence="2" type="ORF">E2R59_11790</name>
    <name evidence="1" type="ORF">E2R59_14140</name>
</gene>
<evidence type="ECO:0000313" key="3">
    <source>
        <dbReference type="Proteomes" id="UP000295163"/>
    </source>
</evidence>
<dbReference type="GO" id="GO:0005524">
    <property type="term" value="F:ATP binding"/>
    <property type="evidence" value="ECO:0007669"/>
    <property type="project" value="UniProtKB-KW"/>
</dbReference>